<keyword evidence="3" id="KW-0804">Transcription</keyword>
<evidence type="ECO:0000313" key="5">
    <source>
        <dbReference type="EMBL" id="AAK39861.1"/>
    </source>
</evidence>
<dbReference type="GO" id="GO:0003713">
    <property type="term" value="F:transcription coactivator activity"/>
    <property type="evidence" value="ECO:0007669"/>
    <property type="project" value="TreeGrafter"/>
</dbReference>
<dbReference type="GO" id="GO:0006366">
    <property type="term" value="P:transcription by RNA polymerase II"/>
    <property type="evidence" value="ECO:0007669"/>
    <property type="project" value="InterPro"/>
</dbReference>
<reference evidence="5 6" key="1">
    <citation type="journal article" date="2001" name="Nature">
        <title>The highly reduced genome of an enslaved algal nucleus.</title>
        <authorList>
            <person name="Douglas S."/>
            <person name="Zauner S."/>
            <person name="Fraunholz M."/>
            <person name="Beaton M."/>
            <person name="Penny S."/>
            <person name="Deng L."/>
            <person name="Wu X."/>
            <person name="Reith M."/>
            <person name="Cavalier-Smith T."/>
            <person name="Maier U."/>
        </authorList>
    </citation>
    <scope>NUCLEOTIDE SEQUENCE [LARGE SCALE GENOMIC DNA]</scope>
</reference>
<organism evidence="5 6">
    <name type="scientific">Guillardia theta</name>
    <name type="common">Cryptophyte</name>
    <name type="synonym">Cryptomonas phi</name>
    <dbReference type="NCBI Taxonomy" id="55529"/>
    <lineage>
        <taxon>Eukaryota</taxon>
        <taxon>Cryptophyceae</taxon>
        <taxon>Pyrenomonadales</taxon>
        <taxon>Geminigeraceae</taxon>
        <taxon>Guillardia</taxon>
    </lineage>
</organism>
<evidence type="ECO:0000256" key="3">
    <source>
        <dbReference type="ARBA" id="ARBA00023163"/>
    </source>
</evidence>
<dbReference type="PIR" id="D90091">
    <property type="entry name" value="D90091"/>
</dbReference>
<dbReference type="Pfam" id="PF02269">
    <property type="entry name" value="TFIID-18kDa"/>
    <property type="match status" value="1"/>
</dbReference>
<name>Q98RT7_GUITH</name>
<proteinExistence type="predicted"/>
<dbReference type="CDD" id="cd07978">
    <property type="entry name" value="HFD_TAF13"/>
    <property type="match status" value="1"/>
</dbReference>
<sequence>MFIITSSCMYFKINKRKINRVTKYLSMLNFKLKNFELIDSIKIAKFKYFSRFNFMQKILINRIMKKKNLYNEITEVVFGFGDNQFPIKKLISIMEKSVVRYVLKIVSLISYISYWRSSKRPSINDLFFLLRTKHSKLMRIRYLLNMKFLIENIMGSSKTKNFTSKIML</sequence>
<evidence type="ECO:0000256" key="4">
    <source>
        <dbReference type="ARBA" id="ARBA00023242"/>
    </source>
</evidence>
<keyword evidence="2" id="KW-0805">Transcription regulation</keyword>
<dbReference type="Proteomes" id="UP000242167">
    <property type="component" value="Nucleomorph 1"/>
</dbReference>
<evidence type="ECO:0000313" key="6">
    <source>
        <dbReference type="Proteomes" id="UP000242167"/>
    </source>
</evidence>
<dbReference type="GeneID" id="857349"/>
<accession>Q98RT7</accession>
<evidence type="ECO:0000256" key="2">
    <source>
        <dbReference type="ARBA" id="ARBA00023015"/>
    </source>
</evidence>
<dbReference type="PANTHER" id="PTHR11380:SF16">
    <property type="entry name" value="TRANSCRIPTION INITIATION PROTEIN SPT3 HOMOLOG"/>
    <property type="match status" value="1"/>
</dbReference>
<keyword evidence="5" id="KW-0542">Nucleomorph</keyword>
<gene>
    <name evidence="5" type="primary">orf168</name>
</gene>
<evidence type="ECO:0000256" key="1">
    <source>
        <dbReference type="ARBA" id="ARBA00004123"/>
    </source>
</evidence>
<comment type="subcellular location">
    <subcellularLocation>
        <location evidence="1">Nucleus</location>
    </subcellularLocation>
</comment>
<dbReference type="GO" id="GO:0005634">
    <property type="term" value="C:nucleus"/>
    <property type="evidence" value="ECO:0007669"/>
    <property type="project" value="UniProtKB-SubCell"/>
</dbReference>
<protein>
    <submittedName>
        <fullName evidence="5">Uncharacterized protein</fullName>
    </submittedName>
</protein>
<dbReference type="EMBL" id="AF165818">
    <property type="protein sequence ID" value="AAK39861.1"/>
    <property type="molecule type" value="Genomic_DNA"/>
</dbReference>
<keyword evidence="4" id="KW-0539">Nucleus</keyword>
<dbReference type="AlphaFoldDB" id="Q98RT7"/>
<dbReference type="InterPro" id="IPR003195">
    <property type="entry name" value="TFIID_TAF13"/>
</dbReference>
<geneLocation type="nucleomorph" evidence="5"/>
<dbReference type="PANTHER" id="PTHR11380">
    <property type="entry name" value="TRANSCRIPTION INITIATION FACTOR TFIID/SUPT3-RELATED"/>
    <property type="match status" value="1"/>
</dbReference>
<dbReference type="RefSeq" id="XP_001713566.1">
    <property type="nucleotide sequence ID" value="XM_001713514.1"/>
</dbReference>